<evidence type="ECO:0000259" key="3">
    <source>
        <dbReference type="SMART" id="SM00829"/>
    </source>
</evidence>
<dbReference type="InterPro" id="IPR013149">
    <property type="entry name" value="ADH-like_C"/>
</dbReference>
<dbReference type="CDD" id="cd05276">
    <property type="entry name" value="p53_inducible_oxidoreductase"/>
    <property type="match status" value="1"/>
</dbReference>
<dbReference type="EMBL" id="CP000633">
    <property type="protein sequence ID" value="ACM35822.1"/>
    <property type="molecule type" value="Genomic_DNA"/>
</dbReference>
<dbReference type="NCBIfam" id="TIGR02824">
    <property type="entry name" value="quinone_pig3"/>
    <property type="match status" value="1"/>
</dbReference>
<dbReference type="PANTHER" id="PTHR48106">
    <property type="entry name" value="QUINONE OXIDOREDUCTASE PIG3-RELATED"/>
    <property type="match status" value="1"/>
</dbReference>
<dbReference type="SUPFAM" id="SSF50129">
    <property type="entry name" value="GroES-like"/>
    <property type="match status" value="1"/>
</dbReference>
<dbReference type="GO" id="GO:0016651">
    <property type="term" value="F:oxidoreductase activity, acting on NAD(P)H"/>
    <property type="evidence" value="ECO:0007669"/>
    <property type="project" value="TreeGrafter"/>
</dbReference>
<dbReference type="SUPFAM" id="SSF51735">
    <property type="entry name" value="NAD(P)-binding Rossmann-fold domains"/>
    <property type="match status" value="1"/>
</dbReference>
<sequence length="389" mass="41165">MRGKGLFVHSNGPELSGFWVIRSVLEGLMPPRVDPSSFLFVSRSLDKVEVHLVQRQKMTLPTHMRYVDTPSFGGPEVMTIAHGPLPAPAAGEILVKVEAAGVNRPDVAQRQGSYPPPKGASPVLGLEVAGTVVALGEGVSDFAIGDKVCGLANGGGYAEFCILPEGQSLPWPRGFDAVKAAAVPETFFTVWANLFQMAGLTEGETVLIHGGSSGIGTTAIQLARAFGADVLTTVGSAEKAEACLKLGARRAINYRSEDFAEVVKAETDGKGVDIILDMIGASYFEKNIASLAKDGCLSIIAFLGGAVAEKVNLGPIMVKRLTVTGSTMRPRTAEEKRAIRDDLLASAWPLLEQGTVAPVIHTVLPFDKVADAHRLMEDSTHIGKIVLTL</sequence>
<keyword evidence="2" id="KW-0560">Oxidoreductase</keyword>
<evidence type="ECO:0000313" key="5">
    <source>
        <dbReference type="Proteomes" id="UP000001596"/>
    </source>
</evidence>
<dbReference type="Gene3D" id="3.90.180.10">
    <property type="entry name" value="Medium-chain alcohol dehydrogenases, catalytic domain"/>
    <property type="match status" value="1"/>
</dbReference>
<dbReference type="AlphaFoldDB" id="B9JTA9"/>
<evidence type="ECO:0000256" key="2">
    <source>
        <dbReference type="ARBA" id="ARBA00023002"/>
    </source>
</evidence>
<dbReference type="eggNOG" id="COG0604">
    <property type="taxonomic scope" value="Bacteria"/>
</dbReference>
<dbReference type="Gene3D" id="3.40.50.720">
    <property type="entry name" value="NAD(P)-binding Rossmann-like Domain"/>
    <property type="match status" value="1"/>
</dbReference>
<evidence type="ECO:0000313" key="4">
    <source>
        <dbReference type="EMBL" id="ACM35822.1"/>
    </source>
</evidence>
<dbReference type="KEGG" id="avi:Avi_1156"/>
<dbReference type="InterPro" id="IPR011032">
    <property type="entry name" value="GroES-like_sf"/>
</dbReference>
<dbReference type="GO" id="GO:0070402">
    <property type="term" value="F:NADPH binding"/>
    <property type="evidence" value="ECO:0007669"/>
    <property type="project" value="TreeGrafter"/>
</dbReference>
<keyword evidence="1" id="KW-0521">NADP</keyword>
<protein>
    <submittedName>
        <fullName evidence="4">Quinone oxidoreductase</fullName>
    </submittedName>
</protein>
<reference evidence="4 5" key="1">
    <citation type="journal article" date="2009" name="J. Bacteriol.">
        <title>Genome sequences of three Agrobacterium biovars help elucidate the evolution of multichromosome genomes in bacteria.</title>
        <authorList>
            <person name="Slater S.C."/>
            <person name="Goldman B.S."/>
            <person name="Goodner B."/>
            <person name="Setubal J.C."/>
            <person name="Farrand S.K."/>
            <person name="Nester E.W."/>
            <person name="Burr T.J."/>
            <person name="Banta L."/>
            <person name="Dickerman A.W."/>
            <person name="Paulsen I."/>
            <person name="Otten L."/>
            <person name="Suen G."/>
            <person name="Welch R."/>
            <person name="Almeida N.F."/>
            <person name="Arnold F."/>
            <person name="Burton O.T."/>
            <person name="Du Z."/>
            <person name="Ewing A."/>
            <person name="Godsy E."/>
            <person name="Heisel S."/>
            <person name="Houmiel K.L."/>
            <person name="Jhaveri J."/>
            <person name="Lu J."/>
            <person name="Miller N.M."/>
            <person name="Norton S."/>
            <person name="Chen Q."/>
            <person name="Phoolcharoen W."/>
            <person name="Ohlin V."/>
            <person name="Ondrusek D."/>
            <person name="Pride N."/>
            <person name="Stricklin S.L."/>
            <person name="Sun J."/>
            <person name="Wheeler C."/>
            <person name="Wilson L."/>
            <person name="Zhu H."/>
            <person name="Wood D.W."/>
        </authorList>
    </citation>
    <scope>NUCLEOTIDE SEQUENCE [LARGE SCALE GENOMIC DNA]</scope>
    <source>
        <strain evidence="5">S4 / ATCC BAA-846</strain>
    </source>
</reference>
<dbReference type="SMART" id="SM00829">
    <property type="entry name" value="PKS_ER"/>
    <property type="match status" value="1"/>
</dbReference>
<dbReference type="InterPro" id="IPR014189">
    <property type="entry name" value="Quinone_OxRdtase_PIG3"/>
</dbReference>
<dbReference type="InterPro" id="IPR036291">
    <property type="entry name" value="NAD(P)-bd_dom_sf"/>
</dbReference>
<dbReference type="Pfam" id="PF08240">
    <property type="entry name" value="ADH_N"/>
    <property type="match status" value="1"/>
</dbReference>
<keyword evidence="5" id="KW-1185">Reference proteome</keyword>
<accession>B9JTA9</accession>
<dbReference type="InterPro" id="IPR013154">
    <property type="entry name" value="ADH-like_N"/>
</dbReference>
<dbReference type="InterPro" id="IPR020843">
    <property type="entry name" value="ER"/>
</dbReference>
<organism evidence="4 5">
    <name type="scientific">Allorhizobium ampelinum (strain ATCC BAA-846 / DSM 112012 / S4)</name>
    <name type="common">Agrobacterium vitis (strain S4)</name>
    <dbReference type="NCBI Taxonomy" id="311402"/>
    <lineage>
        <taxon>Bacteria</taxon>
        <taxon>Pseudomonadati</taxon>
        <taxon>Pseudomonadota</taxon>
        <taxon>Alphaproteobacteria</taxon>
        <taxon>Hyphomicrobiales</taxon>
        <taxon>Rhizobiaceae</taxon>
        <taxon>Rhizobium/Agrobacterium group</taxon>
        <taxon>Allorhizobium</taxon>
        <taxon>Allorhizobium ampelinum</taxon>
    </lineage>
</organism>
<dbReference type="Proteomes" id="UP000001596">
    <property type="component" value="Chromosome 1"/>
</dbReference>
<dbReference type="STRING" id="311402.Avi_1156"/>
<evidence type="ECO:0000256" key="1">
    <source>
        <dbReference type="ARBA" id="ARBA00022857"/>
    </source>
</evidence>
<dbReference type="HOGENOM" id="CLU_026673_3_4_5"/>
<gene>
    <name evidence="4" type="primary">qor</name>
    <name evidence="4" type="ordered locus">Avi_1156</name>
</gene>
<feature type="domain" description="Enoyl reductase (ER)" evidence="3">
    <location>
        <begin position="73"/>
        <end position="387"/>
    </location>
</feature>
<proteinExistence type="predicted"/>
<dbReference type="Pfam" id="PF00107">
    <property type="entry name" value="ADH_zinc_N"/>
    <property type="match status" value="1"/>
</dbReference>
<dbReference type="PANTHER" id="PTHR48106:SF8">
    <property type="entry name" value="OS02G0805600 PROTEIN"/>
    <property type="match status" value="1"/>
</dbReference>
<name>B9JTA9_ALLAM</name>